<organism evidence="16 17">
    <name type="scientific">Rhizorhabdus wittichii (strain DSM 6014 / CCUG 31198 / JCM 15750 / NBRC 105917 / EY 4224 / RW1)</name>
    <name type="common">Sphingomonas wittichii</name>
    <dbReference type="NCBI Taxonomy" id="392499"/>
    <lineage>
        <taxon>Bacteria</taxon>
        <taxon>Pseudomonadati</taxon>
        <taxon>Pseudomonadota</taxon>
        <taxon>Alphaproteobacteria</taxon>
        <taxon>Sphingomonadales</taxon>
        <taxon>Sphingomonadaceae</taxon>
        <taxon>Rhizorhabdus</taxon>
    </lineage>
</organism>
<dbReference type="PROSITE" id="PS52016">
    <property type="entry name" value="TONB_DEPENDENT_REC_3"/>
    <property type="match status" value="1"/>
</dbReference>
<dbReference type="InterPro" id="IPR039426">
    <property type="entry name" value="TonB-dep_rcpt-like"/>
</dbReference>
<dbReference type="AlphaFoldDB" id="A0A9J9LE31"/>
<comment type="subcellular location">
    <subcellularLocation>
        <location evidence="1 11">Cell outer membrane</location>
        <topology evidence="1 11">Multi-pass membrane protein</topology>
    </subcellularLocation>
</comment>
<evidence type="ECO:0000256" key="8">
    <source>
        <dbReference type="ARBA" id="ARBA00023077"/>
    </source>
</evidence>
<reference evidence="16 17" key="1">
    <citation type="journal article" date="2010" name="J. Bacteriol.">
        <title>Genome sequence of the dioxin-mineralizing bacterium Sphingomonas wittichii RW1.</title>
        <authorList>
            <person name="Miller T.R."/>
            <person name="Delcher A.L."/>
            <person name="Salzberg S.L."/>
            <person name="Saunders E."/>
            <person name="Detter J.C."/>
            <person name="Halden R.U."/>
        </authorList>
    </citation>
    <scope>NUCLEOTIDE SEQUENCE [LARGE SCALE GENOMIC DNA]</scope>
    <source>
        <strain evidence="17">DSM 6014 / CCUG 31198 / JCM 15750 / NBRC 105917 / EY 4224 / RW1</strain>
    </source>
</reference>
<keyword evidence="17" id="KW-1185">Reference proteome</keyword>
<dbReference type="PANTHER" id="PTHR32552:SF81">
    <property type="entry name" value="TONB-DEPENDENT OUTER MEMBRANE RECEPTOR"/>
    <property type="match status" value="1"/>
</dbReference>
<dbReference type="GO" id="GO:0009279">
    <property type="term" value="C:cell outer membrane"/>
    <property type="evidence" value="ECO:0007669"/>
    <property type="project" value="UniProtKB-SubCell"/>
</dbReference>
<keyword evidence="9 11" id="KW-0472">Membrane</keyword>
<evidence type="ECO:0000256" key="10">
    <source>
        <dbReference type="ARBA" id="ARBA00023237"/>
    </source>
</evidence>
<evidence type="ECO:0000256" key="5">
    <source>
        <dbReference type="ARBA" id="ARBA00022692"/>
    </source>
</evidence>
<keyword evidence="13" id="KW-0732">Signal</keyword>
<gene>
    <name evidence="16" type="ordered locus">Swit_2226</name>
</gene>
<keyword evidence="6" id="KW-0408">Iron</keyword>
<dbReference type="Pfam" id="PF07715">
    <property type="entry name" value="Plug"/>
    <property type="match status" value="1"/>
</dbReference>
<dbReference type="Proteomes" id="UP000001989">
    <property type="component" value="Chromosome"/>
</dbReference>
<feature type="domain" description="TonB-dependent receptor plug" evidence="15">
    <location>
        <begin position="69"/>
        <end position="177"/>
    </location>
</feature>
<keyword evidence="8 12" id="KW-0798">TonB box</keyword>
<evidence type="ECO:0000256" key="7">
    <source>
        <dbReference type="ARBA" id="ARBA00023065"/>
    </source>
</evidence>
<keyword evidence="2 11" id="KW-0813">Transport</keyword>
<evidence type="ECO:0000256" key="4">
    <source>
        <dbReference type="ARBA" id="ARBA00022496"/>
    </source>
</evidence>
<feature type="signal peptide" evidence="13">
    <location>
        <begin position="1"/>
        <end position="40"/>
    </location>
</feature>
<dbReference type="InterPro" id="IPR000531">
    <property type="entry name" value="Beta-barrel_TonB"/>
</dbReference>
<evidence type="ECO:0000256" key="6">
    <source>
        <dbReference type="ARBA" id="ARBA00023004"/>
    </source>
</evidence>
<protein>
    <submittedName>
        <fullName evidence="16">TonB-dependent receptor, plug</fullName>
    </submittedName>
</protein>
<feature type="chain" id="PRO_5039900131" evidence="13">
    <location>
        <begin position="41"/>
        <end position="785"/>
    </location>
</feature>
<evidence type="ECO:0000313" key="16">
    <source>
        <dbReference type="EMBL" id="ABQ68585.1"/>
    </source>
</evidence>
<evidence type="ECO:0000256" key="1">
    <source>
        <dbReference type="ARBA" id="ARBA00004571"/>
    </source>
</evidence>
<proteinExistence type="inferred from homology"/>
<dbReference type="GO" id="GO:0006826">
    <property type="term" value="P:iron ion transport"/>
    <property type="evidence" value="ECO:0007669"/>
    <property type="project" value="UniProtKB-KW"/>
</dbReference>
<keyword evidence="7" id="KW-0406">Ion transport</keyword>
<keyword evidence="4" id="KW-0410">Iron transport</keyword>
<evidence type="ECO:0000256" key="3">
    <source>
        <dbReference type="ARBA" id="ARBA00022452"/>
    </source>
</evidence>
<dbReference type="KEGG" id="swi:Swit_2226"/>
<dbReference type="InterPro" id="IPR012910">
    <property type="entry name" value="Plug_dom"/>
</dbReference>
<comment type="similarity">
    <text evidence="11 12">Belongs to the TonB-dependent receptor family.</text>
</comment>
<evidence type="ECO:0000259" key="15">
    <source>
        <dbReference type="Pfam" id="PF07715"/>
    </source>
</evidence>
<evidence type="ECO:0000256" key="2">
    <source>
        <dbReference type="ARBA" id="ARBA00022448"/>
    </source>
</evidence>
<name>A0A9J9LE31_RHIWR</name>
<evidence type="ECO:0000256" key="12">
    <source>
        <dbReference type="RuleBase" id="RU003357"/>
    </source>
</evidence>
<dbReference type="Gene3D" id="2.40.170.20">
    <property type="entry name" value="TonB-dependent receptor, beta-barrel domain"/>
    <property type="match status" value="1"/>
</dbReference>
<keyword evidence="3 11" id="KW-1134">Transmembrane beta strand</keyword>
<dbReference type="EMBL" id="CP000699">
    <property type="protein sequence ID" value="ABQ68585.1"/>
    <property type="molecule type" value="Genomic_DNA"/>
</dbReference>
<evidence type="ECO:0000313" key="17">
    <source>
        <dbReference type="Proteomes" id="UP000001989"/>
    </source>
</evidence>
<dbReference type="SUPFAM" id="SSF56935">
    <property type="entry name" value="Porins"/>
    <property type="match status" value="1"/>
</dbReference>
<keyword evidence="16" id="KW-0675">Receptor</keyword>
<dbReference type="Pfam" id="PF00593">
    <property type="entry name" value="TonB_dep_Rec_b-barrel"/>
    <property type="match status" value="1"/>
</dbReference>
<feature type="domain" description="TonB-dependent receptor-like beta-barrel" evidence="14">
    <location>
        <begin position="246"/>
        <end position="751"/>
    </location>
</feature>
<accession>A0A9J9LE31</accession>
<evidence type="ECO:0000259" key="14">
    <source>
        <dbReference type="Pfam" id="PF00593"/>
    </source>
</evidence>
<keyword evidence="5 11" id="KW-0812">Transmembrane</keyword>
<evidence type="ECO:0000256" key="9">
    <source>
        <dbReference type="ARBA" id="ARBA00023136"/>
    </source>
</evidence>
<dbReference type="PANTHER" id="PTHR32552">
    <property type="entry name" value="FERRICHROME IRON RECEPTOR-RELATED"/>
    <property type="match status" value="1"/>
</dbReference>
<keyword evidence="10 11" id="KW-0998">Cell outer membrane</keyword>
<sequence>MDRRFLRDLQKGTELMQPTFAKSISLPALLAITVSAVALAAPARAQDGVAADGDGGDIVVTARKARERLQDVPISVNALSGDQLRDRGAVDVKDVLRSVPGLSFSGTERGLGNYNIRGISTVASAPTVGIYLDDISLVTIATSFSGAFDPVFFDMERLEVLKGPQGTLYGGSSMGGAIKYVSARPKLNVIEGSVAAGIGTTAHGTASYNAEAVLNLPLVADKLSVRGGVFYRHDGGYVDNVAAGTVTNSRYSSTAPGYTPQAQPSLSTRNQANYNDADTYVGRLSLLWQPDESWSIRPAAFYQHYKLANPGQFFLGMPELTASYRIKQPTTDKAGIYSLAIDKELGAVQATSLTAYFDRKLDFVRDYSYFIGGLVPPLYPLTSRNLSASRTKTFSQELRLASNDPGARLTWIAGLYYSHQDDRLYQIAVTPGATPVIGTEVGYVGDTTTITKQYAAFGEATYKLLDNLDITAGVRLFQIKQIVDILGDGPFNGGLTQIVGRKSNEKGVNPKVGISYKVTRDNLIYASAAKGFRPGGPNRFQINPALCATDLARLGLTAAPNTFDSDNLWSYELGTKNQFGSSVLVNAALFYTDWKKIQQQINLSSCGFAFTGNAGSADVKGAELETRFNLTRAFQVGGTATYSDAKISTAALGTSAQDGDQVLAVPKWMLSGFASYSVEVADGWRGQIRGEYQYQSRSRRQFDRIQSVVFPGGVPGTAPNRAEFRQGYQVVNAFASVGDGETEVRLYLNNVFDVAPRLDTDLTGGSDRSTTIRPRTVGLEVRRRF</sequence>
<dbReference type="CDD" id="cd01347">
    <property type="entry name" value="ligand_gated_channel"/>
    <property type="match status" value="1"/>
</dbReference>
<dbReference type="InterPro" id="IPR036942">
    <property type="entry name" value="Beta-barrel_TonB_sf"/>
</dbReference>
<evidence type="ECO:0000256" key="13">
    <source>
        <dbReference type="SAM" id="SignalP"/>
    </source>
</evidence>
<evidence type="ECO:0000256" key="11">
    <source>
        <dbReference type="PROSITE-ProRule" id="PRU01360"/>
    </source>
</evidence>